<evidence type="ECO:0000259" key="4">
    <source>
        <dbReference type="Pfam" id="PF01872"/>
    </source>
</evidence>
<dbReference type="InterPro" id="IPR050765">
    <property type="entry name" value="Riboflavin_Biosynth_HTPR"/>
</dbReference>
<dbReference type="SUPFAM" id="SSF53597">
    <property type="entry name" value="Dihydrofolate reductase-like"/>
    <property type="match status" value="1"/>
</dbReference>
<dbReference type="Pfam" id="PF01872">
    <property type="entry name" value="RibD_C"/>
    <property type="match status" value="1"/>
</dbReference>
<proteinExistence type="predicted"/>
<sequence length="209" mass="23299">MKSYSLICHMLLSMDGRVTGQYLEREDCKPYIEDYYQILEAYQGNNWICGRATFAEFVPLVSELDLQAFAGQTVKRQDFIADEAATSFAIALDPSGKLAWGSSTIGEEFPERHGDHVVTILSETVSDAYLAYLQSVGVSYIFAGQNRDLDVQLILEKLQRYFQLETFYLLGGGIINGAFAKAELIDEVSLVLAPLIEGNSDTRAWRSGL</sequence>
<evidence type="ECO:0000313" key="5">
    <source>
        <dbReference type="EMBL" id="EHJ52425.1"/>
    </source>
</evidence>
<evidence type="ECO:0000313" key="6">
    <source>
        <dbReference type="Proteomes" id="UP000003573"/>
    </source>
</evidence>
<dbReference type="eggNOG" id="COG1985">
    <property type="taxonomic scope" value="Bacteria"/>
</dbReference>
<dbReference type="InterPro" id="IPR024072">
    <property type="entry name" value="DHFR-like_dom_sf"/>
</dbReference>
<reference evidence="5 6" key="1">
    <citation type="journal article" date="2014" name="Int. J. Syst. Evol. Microbiol.">
        <title>Phylogenomics and the dynamic genome evolution of the genus Streptococcus.</title>
        <authorList>
            <consortium name="The Broad Institute Genome Sequencing Platform"/>
            <person name="Richards V.P."/>
            <person name="Palmer S.R."/>
            <person name="Pavinski Bitar P.D."/>
            <person name="Qin X."/>
            <person name="Weinstock G.M."/>
            <person name="Highlander S.K."/>
            <person name="Town C.D."/>
            <person name="Burne R.A."/>
            <person name="Stanhope M.J."/>
        </authorList>
    </citation>
    <scope>NUCLEOTIDE SEQUENCE [LARGE SCALE GENOMIC DNA]</scope>
    <source>
        <strain evidence="5 6">NCTC 11558</strain>
    </source>
</reference>
<dbReference type="GO" id="GO:0008703">
    <property type="term" value="F:5-amino-6-(5-phosphoribosylamino)uracil reductase activity"/>
    <property type="evidence" value="ECO:0007669"/>
    <property type="project" value="InterPro"/>
</dbReference>
<dbReference type="OrthoDB" id="9800865at2"/>
<dbReference type="Gene3D" id="3.40.430.10">
    <property type="entry name" value="Dihydrofolate Reductase, subunit A"/>
    <property type="match status" value="1"/>
</dbReference>
<dbReference type="GO" id="GO:0009231">
    <property type="term" value="P:riboflavin biosynthetic process"/>
    <property type="evidence" value="ECO:0007669"/>
    <property type="project" value="InterPro"/>
</dbReference>
<evidence type="ECO:0000256" key="2">
    <source>
        <dbReference type="ARBA" id="ARBA00022857"/>
    </source>
</evidence>
<gene>
    <name evidence="5" type="ORF">STRMA_1030</name>
</gene>
<evidence type="ECO:0000256" key="1">
    <source>
        <dbReference type="ARBA" id="ARBA00005104"/>
    </source>
</evidence>
<dbReference type="AlphaFoldDB" id="G5JUP0"/>
<name>G5JUP0_9STRE</name>
<accession>G5JUP0</accession>
<keyword evidence="3" id="KW-0560">Oxidoreductase</keyword>
<dbReference type="Proteomes" id="UP000003573">
    <property type="component" value="Unassembled WGS sequence"/>
</dbReference>
<dbReference type="EMBL" id="AEUW02000001">
    <property type="protein sequence ID" value="EHJ52425.1"/>
    <property type="molecule type" value="Genomic_DNA"/>
</dbReference>
<dbReference type="InterPro" id="IPR002734">
    <property type="entry name" value="RibDG_C"/>
</dbReference>
<feature type="domain" description="Bacterial bifunctional deaminase-reductase C-terminal" evidence="4">
    <location>
        <begin position="120"/>
        <end position="203"/>
    </location>
</feature>
<dbReference type="PANTHER" id="PTHR38011:SF7">
    <property type="entry name" value="2,5-DIAMINO-6-RIBOSYLAMINO-4(3H)-PYRIMIDINONE 5'-PHOSPHATE REDUCTASE"/>
    <property type="match status" value="1"/>
</dbReference>
<organism evidence="5 6">
    <name type="scientific">Streptococcus macacae NCTC 11558</name>
    <dbReference type="NCBI Taxonomy" id="764298"/>
    <lineage>
        <taxon>Bacteria</taxon>
        <taxon>Bacillati</taxon>
        <taxon>Bacillota</taxon>
        <taxon>Bacilli</taxon>
        <taxon>Lactobacillales</taxon>
        <taxon>Streptococcaceae</taxon>
        <taxon>Streptococcus</taxon>
    </lineage>
</organism>
<evidence type="ECO:0000256" key="3">
    <source>
        <dbReference type="ARBA" id="ARBA00023002"/>
    </source>
</evidence>
<keyword evidence="2" id="KW-0521">NADP</keyword>
<dbReference type="STRING" id="764298.STRMA_1030"/>
<comment type="pathway">
    <text evidence="1">Cofactor biosynthesis; riboflavin biosynthesis.</text>
</comment>
<protein>
    <submittedName>
        <fullName evidence="5">Riboflavin biosynthesis protein RibD C-terminal domain protein</fullName>
    </submittedName>
</protein>
<dbReference type="PANTHER" id="PTHR38011">
    <property type="entry name" value="DIHYDROFOLATE REDUCTASE FAMILY PROTEIN (AFU_ORTHOLOGUE AFUA_8G06820)"/>
    <property type="match status" value="1"/>
</dbReference>
<keyword evidence="6" id="KW-1185">Reference proteome</keyword>
<comment type="caution">
    <text evidence="5">The sequence shown here is derived from an EMBL/GenBank/DDBJ whole genome shotgun (WGS) entry which is preliminary data.</text>
</comment>